<dbReference type="Pfam" id="PF24018">
    <property type="entry name" value="DUF7331"/>
    <property type="match status" value="1"/>
</dbReference>
<dbReference type="Proteomes" id="UP001057580">
    <property type="component" value="Chromosome"/>
</dbReference>
<organism evidence="1 2">
    <name type="scientific">Salinirubellus salinus</name>
    <dbReference type="NCBI Taxonomy" id="1364945"/>
    <lineage>
        <taxon>Archaea</taxon>
        <taxon>Methanobacteriati</taxon>
        <taxon>Methanobacteriota</taxon>
        <taxon>Stenosarchaea group</taxon>
        <taxon>Halobacteria</taxon>
        <taxon>Halobacteriales</taxon>
        <taxon>Natronomonadaceae</taxon>
        <taxon>Salinirubellus</taxon>
    </lineage>
</organism>
<evidence type="ECO:0000313" key="2">
    <source>
        <dbReference type="Proteomes" id="UP001057580"/>
    </source>
</evidence>
<keyword evidence="2" id="KW-1185">Reference proteome</keyword>
<proteinExistence type="predicted"/>
<dbReference type="AlphaFoldDB" id="A0A9E7R4P2"/>
<dbReference type="KEGG" id="ssai:N0B31_04550"/>
<accession>A0A9E7R4P2</accession>
<gene>
    <name evidence="1" type="ORF">N0B31_04550</name>
</gene>
<reference evidence="1" key="1">
    <citation type="submission" date="2022-09" db="EMBL/GenBank/DDBJ databases">
        <title>Diverse halophilic archaea isolated from saline environments.</title>
        <authorList>
            <person name="Cui H.-L."/>
        </authorList>
    </citation>
    <scope>NUCLEOTIDE SEQUENCE</scope>
    <source>
        <strain evidence="1">ZS-35-S2</strain>
    </source>
</reference>
<name>A0A9E7R4P2_9EURY</name>
<dbReference type="InterPro" id="IPR055755">
    <property type="entry name" value="DUF7331"/>
</dbReference>
<protein>
    <submittedName>
        <fullName evidence="1">Uncharacterized protein</fullName>
    </submittedName>
</protein>
<dbReference type="RefSeq" id="WP_260594657.1">
    <property type="nucleotide sequence ID" value="NZ_CP104003.1"/>
</dbReference>
<sequence length="52" mass="5692">MPDTTPSDVASDPSSEQTVEFYETEEGVVLYDADNPLGWIQSRSALAVDAMR</sequence>
<evidence type="ECO:0000313" key="1">
    <source>
        <dbReference type="EMBL" id="UWM55557.1"/>
    </source>
</evidence>
<dbReference type="EMBL" id="CP104003">
    <property type="protein sequence ID" value="UWM55557.1"/>
    <property type="molecule type" value="Genomic_DNA"/>
</dbReference>
<dbReference type="GeneID" id="74941666"/>